<dbReference type="PANTHER" id="PTHR31170">
    <property type="entry name" value="BNAC04G53230D PROTEIN"/>
    <property type="match status" value="1"/>
</dbReference>
<name>A0AAD3P8A9_NEPGR</name>
<keyword evidence="1" id="KW-0812">Transmembrane</keyword>
<keyword evidence="1" id="KW-0472">Membrane</keyword>
<dbReference type="Pfam" id="PF03140">
    <property type="entry name" value="DUF247"/>
    <property type="match status" value="1"/>
</dbReference>
<dbReference type="EMBL" id="BSYO01000001">
    <property type="protein sequence ID" value="GMG99633.1"/>
    <property type="molecule type" value="Genomic_DNA"/>
</dbReference>
<dbReference type="PANTHER" id="PTHR31170:SF25">
    <property type="entry name" value="BNAA09G04570D PROTEIN"/>
    <property type="match status" value="1"/>
</dbReference>
<sequence length="414" mass="48729">MDDPNMVLAHFIEEKVNDLPILFADCCIYQVPKNLRSMNEAAYRPMVVSIGPFYYKDERLCHMEEYKLRYFRTFMTHSVNIGRLKDYIKIIREKEVEIRQYYMKNFELSSDEFTEIVIVDSVFIIELFRRLTNPTLIGENDQLFYKRRMIDEIYRDLQLLENQLPIFILETLYSFAFDVPSFSSITCKFFNVKEVDIRDFKHFVDLLRTFQLPSSLRSSPNNRIAFCSIVSATYLFSAGVKFVPREGKSLLDIEFDRGFLKMLRLNLDDSTEPFFRNLMVFEQFHYPLDSYIIDYIIFLGFLIKTPNDVEILVRCGVINNWLGNNEEVSNFFNTIGKHVKMSNPKFYYSDVCEKLDEYYNDGWNQNIAILKQKYFKHPWAVASVIYAVVILILAIGQVATGVASNIQDSHKKSS</sequence>
<keyword evidence="1" id="KW-1133">Transmembrane helix</keyword>
<evidence type="ECO:0000256" key="1">
    <source>
        <dbReference type="SAM" id="Phobius"/>
    </source>
</evidence>
<accession>A0AAD3P8A9</accession>
<dbReference type="Proteomes" id="UP001279734">
    <property type="component" value="Unassembled WGS sequence"/>
</dbReference>
<proteinExistence type="predicted"/>
<dbReference type="AlphaFoldDB" id="A0AAD3P8A9"/>
<evidence type="ECO:0000313" key="3">
    <source>
        <dbReference type="Proteomes" id="UP001279734"/>
    </source>
</evidence>
<reference evidence="2" key="1">
    <citation type="submission" date="2023-05" db="EMBL/GenBank/DDBJ databases">
        <title>Nepenthes gracilis genome sequencing.</title>
        <authorList>
            <person name="Fukushima K."/>
        </authorList>
    </citation>
    <scope>NUCLEOTIDE SEQUENCE</scope>
    <source>
        <strain evidence="2">SING2019-196</strain>
    </source>
</reference>
<protein>
    <submittedName>
        <fullName evidence="2">Uncharacterized protein</fullName>
    </submittedName>
</protein>
<gene>
    <name evidence="2" type="ORF">Nepgr_001473</name>
</gene>
<comment type="caution">
    <text evidence="2">The sequence shown here is derived from an EMBL/GenBank/DDBJ whole genome shotgun (WGS) entry which is preliminary data.</text>
</comment>
<dbReference type="InterPro" id="IPR004158">
    <property type="entry name" value="DUF247_pln"/>
</dbReference>
<keyword evidence="3" id="KW-1185">Reference proteome</keyword>
<evidence type="ECO:0000313" key="2">
    <source>
        <dbReference type="EMBL" id="GMG99633.1"/>
    </source>
</evidence>
<organism evidence="2 3">
    <name type="scientific">Nepenthes gracilis</name>
    <name type="common">Slender pitcher plant</name>
    <dbReference type="NCBI Taxonomy" id="150966"/>
    <lineage>
        <taxon>Eukaryota</taxon>
        <taxon>Viridiplantae</taxon>
        <taxon>Streptophyta</taxon>
        <taxon>Embryophyta</taxon>
        <taxon>Tracheophyta</taxon>
        <taxon>Spermatophyta</taxon>
        <taxon>Magnoliopsida</taxon>
        <taxon>eudicotyledons</taxon>
        <taxon>Gunneridae</taxon>
        <taxon>Pentapetalae</taxon>
        <taxon>Caryophyllales</taxon>
        <taxon>Nepenthaceae</taxon>
        <taxon>Nepenthes</taxon>
    </lineage>
</organism>
<feature type="transmembrane region" description="Helical" evidence="1">
    <location>
        <begin position="379"/>
        <end position="403"/>
    </location>
</feature>